<proteinExistence type="predicted"/>
<evidence type="ECO:0000256" key="1">
    <source>
        <dbReference type="SAM" id="MobiDB-lite"/>
    </source>
</evidence>
<dbReference type="EMBL" id="AP029265">
    <property type="protein sequence ID" value="BFF97428.1"/>
    <property type="molecule type" value="Genomic_DNA"/>
</dbReference>
<dbReference type="Pfam" id="PF12366">
    <property type="entry name" value="Casc1_C"/>
    <property type="match status" value="1"/>
</dbReference>
<sequence>MREAPSRLSVAPSRHEMQRLSAVETANDGTLLYLGRHELPYFFLTFKLPKHLCRWGQPKVCIFIEEEVEEPEEELVYEPEPELRGKKKLRGNRQHQNMSIAKASIDGRAINVVQKFDKAGNPIEAVPVAYQRPNPTCITRQRHESNNIYRPSHFEWLRRSAFELLSGSIGSFQPATDNFELSGKSLNKLELHLIRQQCVPRIISSFKFPLEFKEERDKALEIKKAAGNKLLRRHNETDQLGALDEQQPYPLFNYEDQYGPERVYPHFDDPEPFYYEAPDRVTAEQTEDVGKSQKHFVTRQINALKEPSLYGVLATLDDIQGKYTSSFKRTIPEIKQTRRTHKERMSARRSKSTMKQSVAHSQSTFKEDESETNDDEVSVIRKTETLRKSRKPDSLVASKDILPAPKTPEPVARRKVLHWTTNHILHSKFDVGKRTITIKTDRLGVFGFAYDRYAHFPFRHWCLEPNEENHDEVIFTLDTYYLRVVLHISNEGVRGYVIDLPKEYQARPEKFLNIEQPINDFVELRKRFQDMNINIFAEPDACFYIENGYFSQKHLAAELHVYNAMSVHCKLMKFTRSDWNRLATRRDIVLGLRNPKDMAEGANVTARVTPESATFVEIKELCSDDLNVFKLDYQQTWRNVGHYSDLHQLINSMYPHATELRNRDAKLMYYIRKLMQEIRPLSFG</sequence>
<name>A0AAU9FPE6_DROMD</name>
<dbReference type="Proteomes" id="UP001500889">
    <property type="component" value="Chromosome J"/>
</dbReference>
<feature type="compositionally biased region" description="Acidic residues" evidence="1">
    <location>
        <begin position="368"/>
        <end position="377"/>
    </location>
</feature>
<feature type="domain" description="CASC1 C-terminal" evidence="2">
    <location>
        <begin position="415"/>
        <end position="636"/>
    </location>
</feature>
<evidence type="ECO:0000313" key="4">
    <source>
        <dbReference type="Proteomes" id="UP001500889"/>
    </source>
</evidence>
<feature type="compositionally biased region" description="Basic residues" evidence="1">
    <location>
        <begin position="337"/>
        <end position="352"/>
    </location>
</feature>
<dbReference type="GO" id="GO:0048487">
    <property type="term" value="F:beta-tubulin binding"/>
    <property type="evidence" value="ECO:0007669"/>
    <property type="project" value="TreeGrafter"/>
</dbReference>
<evidence type="ECO:0000313" key="3">
    <source>
        <dbReference type="EMBL" id="BFF97428.1"/>
    </source>
</evidence>
<dbReference type="PANTHER" id="PTHR20929:SF11">
    <property type="entry name" value="DYNEIN AXONEMAL INTERMEDIATE CHAIN 7"/>
    <property type="match status" value="1"/>
</dbReference>
<feature type="region of interest" description="Disordered" evidence="1">
    <location>
        <begin position="337"/>
        <end position="379"/>
    </location>
</feature>
<reference evidence="3 4" key="1">
    <citation type="submission" date="2024-02" db="EMBL/GenBank/DDBJ databases">
        <title>A chromosome-level genome assembly of Drosophila madeirensis, a fruit fly species endemic to Madeira island.</title>
        <authorList>
            <person name="Tomihara K."/>
            <person name="Llopart A."/>
            <person name="Yamamoto D."/>
        </authorList>
    </citation>
    <scope>NUCLEOTIDE SEQUENCE [LARGE SCALE GENOMIC DNA]</scope>
    <source>
        <strain evidence="3 4">RF1</strain>
    </source>
</reference>
<dbReference type="GO" id="GO:0008017">
    <property type="term" value="F:microtubule binding"/>
    <property type="evidence" value="ECO:0007669"/>
    <property type="project" value="TreeGrafter"/>
</dbReference>
<dbReference type="InterPro" id="IPR022110">
    <property type="entry name" value="CASC1_C"/>
</dbReference>
<keyword evidence="4" id="KW-1185">Reference proteome</keyword>
<dbReference type="InterPro" id="IPR023247">
    <property type="entry name" value="IC97/Dnai7-like"/>
</dbReference>
<dbReference type="PANTHER" id="PTHR20929">
    <property type="entry name" value="LUNG ADENOMA SUSCEPTIBILITY 1-RELATED"/>
    <property type="match status" value="1"/>
</dbReference>
<feature type="compositionally biased region" description="Polar residues" evidence="1">
    <location>
        <begin position="353"/>
        <end position="364"/>
    </location>
</feature>
<accession>A0AAU9FPE6</accession>
<dbReference type="AlphaFoldDB" id="A0AAU9FPE6"/>
<evidence type="ECO:0000259" key="2">
    <source>
        <dbReference type="Pfam" id="PF12366"/>
    </source>
</evidence>
<organism evidence="3 4">
    <name type="scientific">Drosophila madeirensis</name>
    <name type="common">Fruit fly</name>
    <dbReference type="NCBI Taxonomy" id="30013"/>
    <lineage>
        <taxon>Eukaryota</taxon>
        <taxon>Metazoa</taxon>
        <taxon>Ecdysozoa</taxon>
        <taxon>Arthropoda</taxon>
        <taxon>Hexapoda</taxon>
        <taxon>Insecta</taxon>
        <taxon>Pterygota</taxon>
        <taxon>Neoptera</taxon>
        <taxon>Endopterygota</taxon>
        <taxon>Diptera</taxon>
        <taxon>Brachycera</taxon>
        <taxon>Muscomorpha</taxon>
        <taxon>Ephydroidea</taxon>
        <taxon>Drosophilidae</taxon>
        <taxon>Drosophila</taxon>
        <taxon>Sophophora</taxon>
    </lineage>
</organism>
<protein>
    <recommendedName>
        <fullName evidence="2">CASC1 C-terminal domain-containing protein</fullName>
    </recommendedName>
</protein>
<gene>
    <name evidence="3" type="ORF">DMAD_05844</name>
</gene>